<feature type="region of interest" description="Disordered" evidence="1">
    <location>
        <begin position="331"/>
        <end position="366"/>
    </location>
</feature>
<keyword evidence="2" id="KW-0812">Transmembrane</keyword>
<evidence type="ECO:0000313" key="4">
    <source>
        <dbReference type="Proteomes" id="UP001218218"/>
    </source>
</evidence>
<dbReference type="EMBL" id="JARIHO010000053">
    <property type="protein sequence ID" value="KAJ7320688.1"/>
    <property type="molecule type" value="Genomic_DNA"/>
</dbReference>
<sequence>MSVLVDDNDPSVLYNSPGGWSRLGQAPEFDGTTHSSVTWGDTATLVFEGTSISLYGTLQASTGQSRLNLSIDGSDVGSYQAPIVPAVNHNQLFWTSPVFEEGSHTLVATVDQDTSSSQVTFFIDYFIYRTTSTAGKTVLVDDDDSSVTYSPGGWSLATSDDSLESTKHISTAVGSWAAVSFHGTGISLIGSPGQKDFTASVVVDESPPAIVSQSSKLQLFNSTGLPSGPHTMNITVLTGDPIALDYFLVRSDIAPASTSLGSPTPSGGVQTSTSGTRVVSKTSNIAAIVGGTLGGLVTILILIILVWKCTARSRHDNEAVVSVFPRWIESNDQSAPAPRPFKPSQHGEPTVLPPPYSLKYSPVVGR</sequence>
<name>A0AAD6ZEX8_9AGAR</name>
<evidence type="ECO:0000313" key="3">
    <source>
        <dbReference type="EMBL" id="KAJ7320688.1"/>
    </source>
</evidence>
<evidence type="ECO:0000256" key="2">
    <source>
        <dbReference type="SAM" id="Phobius"/>
    </source>
</evidence>
<protein>
    <recommendedName>
        <fullName evidence="5">Transmembrane protein</fullName>
    </recommendedName>
</protein>
<keyword evidence="4" id="KW-1185">Reference proteome</keyword>
<dbReference type="Proteomes" id="UP001218218">
    <property type="component" value="Unassembled WGS sequence"/>
</dbReference>
<keyword evidence="2" id="KW-1133">Transmembrane helix</keyword>
<proteinExistence type="predicted"/>
<organism evidence="3 4">
    <name type="scientific">Mycena albidolilacea</name>
    <dbReference type="NCBI Taxonomy" id="1033008"/>
    <lineage>
        <taxon>Eukaryota</taxon>
        <taxon>Fungi</taxon>
        <taxon>Dikarya</taxon>
        <taxon>Basidiomycota</taxon>
        <taxon>Agaricomycotina</taxon>
        <taxon>Agaricomycetes</taxon>
        <taxon>Agaricomycetidae</taxon>
        <taxon>Agaricales</taxon>
        <taxon>Marasmiineae</taxon>
        <taxon>Mycenaceae</taxon>
        <taxon>Mycena</taxon>
    </lineage>
</organism>
<comment type="caution">
    <text evidence="3">The sequence shown here is derived from an EMBL/GenBank/DDBJ whole genome shotgun (WGS) entry which is preliminary data.</text>
</comment>
<evidence type="ECO:0008006" key="5">
    <source>
        <dbReference type="Google" id="ProtNLM"/>
    </source>
</evidence>
<reference evidence="3" key="1">
    <citation type="submission" date="2023-03" db="EMBL/GenBank/DDBJ databases">
        <title>Massive genome expansion in bonnet fungi (Mycena s.s.) driven by repeated elements and novel gene families across ecological guilds.</title>
        <authorList>
            <consortium name="Lawrence Berkeley National Laboratory"/>
            <person name="Harder C.B."/>
            <person name="Miyauchi S."/>
            <person name="Viragh M."/>
            <person name="Kuo A."/>
            <person name="Thoen E."/>
            <person name="Andreopoulos B."/>
            <person name="Lu D."/>
            <person name="Skrede I."/>
            <person name="Drula E."/>
            <person name="Henrissat B."/>
            <person name="Morin E."/>
            <person name="Kohler A."/>
            <person name="Barry K."/>
            <person name="LaButti K."/>
            <person name="Morin E."/>
            <person name="Salamov A."/>
            <person name="Lipzen A."/>
            <person name="Mereny Z."/>
            <person name="Hegedus B."/>
            <person name="Baldrian P."/>
            <person name="Stursova M."/>
            <person name="Weitz H."/>
            <person name="Taylor A."/>
            <person name="Grigoriev I.V."/>
            <person name="Nagy L.G."/>
            <person name="Martin F."/>
            <person name="Kauserud H."/>
        </authorList>
    </citation>
    <scope>NUCLEOTIDE SEQUENCE</scope>
    <source>
        <strain evidence="3">CBHHK002</strain>
    </source>
</reference>
<feature type="transmembrane region" description="Helical" evidence="2">
    <location>
        <begin position="285"/>
        <end position="307"/>
    </location>
</feature>
<dbReference type="AlphaFoldDB" id="A0AAD6ZEX8"/>
<accession>A0AAD6ZEX8</accession>
<dbReference type="Gene3D" id="2.60.120.260">
    <property type="entry name" value="Galactose-binding domain-like"/>
    <property type="match status" value="2"/>
</dbReference>
<gene>
    <name evidence="3" type="ORF">DFH08DRAFT_386344</name>
</gene>
<evidence type="ECO:0000256" key="1">
    <source>
        <dbReference type="SAM" id="MobiDB-lite"/>
    </source>
</evidence>
<keyword evidence="2" id="KW-0472">Membrane</keyword>